<keyword evidence="5 8" id="KW-1133">Transmembrane helix</keyword>
<dbReference type="Pfam" id="PF00892">
    <property type="entry name" value="EamA"/>
    <property type="match status" value="2"/>
</dbReference>
<keyword evidence="11" id="KW-1185">Reference proteome</keyword>
<dbReference type="PANTHER" id="PTHR42920">
    <property type="entry name" value="OS03G0707200 PROTEIN-RELATED"/>
    <property type="match status" value="1"/>
</dbReference>
<dbReference type="RefSeq" id="WP_240944913.1">
    <property type="nucleotide sequence ID" value="NZ_JAAIIF010000008.1"/>
</dbReference>
<feature type="transmembrane region" description="Helical" evidence="8">
    <location>
        <begin position="154"/>
        <end position="172"/>
    </location>
</feature>
<comment type="similarity">
    <text evidence="2">Belongs to the EamA transporter family.</text>
</comment>
<feature type="transmembrane region" description="Helical" evidence="8">
    <location>
        <begin position="300"/>
        <end position="318"/>
    </location>
</feature>
<protein>
    <submittedName>
        <fullName evidence="10">Permease of the drug/metabolite transporter superfamily protein</fullName>
    </submittedName>
</protein>
<feature type="transmembrane region" description="Helical" evidence="8">
    <location>
        <begin position="210"/>
        <end position="231"/>
    </location>
</feature>
<evidence type="ECO:0000313" key="11">
    <source>
        <dbReference type="Proteomes" id="UP000529710"/>
    </source>
</evidence>
<evidence type="ECO:0000313" key="10">
    <source>
        <dbReference type="EMBL" id="NMM96268.1"/>
    </source>
</evidence>
<comment type="subcellular location">
    <subcellularLocation>
        <location evidence="1">Cell membrane</location>
        <topology evidence="1">Multi-pass membrane protein</topology>
    </subcellularLocation>
</comment>
<evidence type="ECO:0000256" key="2">
    <source>
        <dbReference type="ARBA" id="ARBA00007362"/>
    </source>
</evidence>
<feature type="domain" description="EamA" evidence="9">
    <location>
        <begin position="181"/>
        <end position="315"/>
    </location>
</feature>
<accession>A0A7Y0EUL6</accession>
<feature type="transmembrane region" description="Helical" evidence="8">
    <location>
        <begin position="37"/>
        <end position="55"/>
    </location>
</feature>
<name>A0A7Y0EUL6_9BIFI</name>
<dbReference type="GO" id="GO:0005886">
    <property type="term" value="C:plasma membrane"/>
    <property type="evidence" value="ECO:0007669"/>
    <property type="project" value="UniProtKB-SubCell"/>
</dbReference>
<dbReference type="EMBL" id="JAAIIF010000008">
    <property type="protein sequence ID" value="NMM96268.1"/>
    <property type="molecule type" value="Genomic_DNA"/>
</dbReference>
<evidence type="ECO:0000256" key="8">
    <source>
        <dbReference type="SAM" id="Phobius"/>
    </source>
</evidence>
<dbReference type="InterPro" id="IPR051258">
    <property type="entry name" value="Diverse_Substrate_Transporter"/>
</dbReference>
<evidence type="ECO:0000256" key="5">
    <source>
        <dbReference type="ARBA" id="ARBA00022989"/>
    </source>
</evidence>
<reference evidence="10 11" key="1">
    <citation type="submission" date="2020-02" db="EMBL/GenBank/DDBJ databases">
        <title>Characterization of phylogenetic diversity of novel bifidobacterial species isolated in Czech ZOOs.</title>
        <authorList>
            <person name="Lugli G.A."/>
            <person name="Vera N.B."/>
            <person name="Ventura M."/>
        </authorList>
    </citation>
    <scope>NUCLEOTIDE SEQUENCE [LARGE SCALE GENOMIC DNA]</scope>
    <source>
        <strain evidence="10 11">DSM 109960</strain>
    </source>
</reference>
<evidence type="ECO:0000256" key="3">
    <source>
        <dbReference type="ARBA" id="ARBA00022475"/>
    </source>
</evidence>
<feature type="transmembrane region" description="Helical" evidence="8">
    <location>
        <begin position="127"/>
        <end position="145"/>
    </location>
</feature>
<comment type="caution">
    <text evidence="10">The sequence shown here is derived from an EMBL/GenBank/DDBJ whole genome shotgun (WGS) entry which is preliminary data.</text>
</comment>
<sequence length="327" mass="35486">MDESLRNAQMGETSVHDNAVRDGDDSSHEGMRVSKNVARLMMLVSAAVWGSGYTMLKHVQGVMTTQWMMFFRMAASVILMSLVFLPHLRKIRIKRYIVPGLVLALTYWLGFLLQLKGLETTSPGRNSFFTDTYCVMVPFVIWALTRKRPSGQHIAAAFVCAFGIGLVSFSGGGPELGGLSTGDVLTIIGALFYAVNLVVVGMMGRKFDAVALMLAEFAWCAIFFGVGAVLFDGAPSASWVRMDVVLCLAYLVIGSTIIAQIFQTIAVQNLPATEGSVILSTECIFAMVIAVIFTGEKLTVPSVCGFAVIFVAILLSEVQFPGRHKTK</sequence>
<evidence type="ECO:0000256" key="6">
    <source>
        <dbReference type="ARBA" id="ARBA00023136"/>
    </source>
</evidence>
<feature type="compositionally biased region" description="Polar residues" evidence="7">
    <location>
        <begin position="1"/>
        <end position="12"/>
    </location>
</feature>
<dbReference type="Proteomes" id="UP000529710">
    <property type="component" value="Unassembled WGS sequence"/>
</dbReference>
<dbReference type="SUPFAM" id="SSF103481">
    <property type="entry name" value="Multidrug resistance efflux transporter EmrE"/>
    <property type="match status" value="2"/>
</dbReference>
<keyword evidence="3" id="KW-1003">Cell membrane</keyword>
<organism evidence="10 11">
    <name type="scientific">Bifidobacterium erythrocebi</name>
    <dbReference type="NCBI Taxonomy" id="2675325"/>
    <lineage>
        <taxon>Bacteria</taxon>
        <taxon>Bacillati</taxon>
        <taxon>Actinomycetota</taxon>
        <taxon>Actinomycetes</taxon>
        <taxon>Bifidobacteriales</taxon>
        <taxon>Bifidobacteriaceae</taxon>
        <taxon>Bifidobacterium</taxon>
    </lineage>
</organism>
<feature type="transmembrane region" description="Helical" evidence="8">
    <location>
        <begin position="243"/>
        <end position="265"/>
    </location>
</feature>
<evidence type="ECO:0000259" key="9">
    <source>
        <dbReference type="Pfam" id="PF00892"/>
    </source>
</evidence>
<dbReference type="InterPro" id="IPR000620">
    <property type="entry name" value="EamA_dom"/>
</dbReference>
<feature type="domain" description="EamA" evidence="9">
    <location>
        <begin position="40"/>
        <end position="168"/>
    </location>
</feature>
<proteinExistence type="inferred from homology"/>
<feature type="transmembrane region" description="Helical" evidence="8">
    <location>
        <begin position="67"/>
        <end position="85"/>
    </location>
</feature>
<feature type="transmembrane region" description="Helical" evidence="8">
    <location>
        <begin position="184"/>
        <end position="203"/>
    </location>
</feature>
<evidence type="ECO:0000256" key="7">
    <source>
        <dbReference type="SAM" id="MobiDB-lite"/>
    </source>
</evidence>
<dbReference type="InterPro" id="IPR037185">
    <property type="entry name" value="EmrE-like"/>
</dbReference>
<feature type="transmembrane region" description="Helical" evidence="8">
    <location>
        <begin position="277"/>
        <end position="294"/>
    </location>
</feature>
<keyword evidence="4 8" id="KW-0812">Transmembrane</keyword>
<feature type="transmembrane region" description="Helical" evidence="8">
    <location>
        <begin position="97"/>
        <end position="115"/>
    </location>
</feature>
<evidence type="ECO:0000256" key="4">
    <source>
        <dbReference type="ARBA" id="ARBA00022692"/>
    </source>
</evidence>
<gene>
    <name evidence="10" type="ORF">G1C98_1004</name>
</gene>
<dbReference type="PANTHER" id="PTHR42920:SF5">
    <property type="entry name" value="EAMA DOMAIN-CONTAINING PROTEIN"/>
    <property type="match status" value="1"/>
</dbReference>
<evidence type="ECO:0000256" key="1">
    <source>
        <dbReference type="ARBA" id="ARBA00004651"/>
    </source>
</evidence>
<feature type="compositionally biased region" description="Basic and acidic residues" evidence="7">
    <location>
        <begin position="14"/>
        <end position="29"/>
    </location>
</feature>
<dbReference type="AlphaFoldDB" id="A0A7Y0EUL6"/>
<feature type="region of interest" description="Disordered" evidence="7">
    <location>
        <begin position="1"/>
        <end position="29"/>
    </location>
</feature>
<keyword evidence="6 8" id="KW-0472">Membrane</keyword>